<dbReference type="EMBL" id="HBUF01314360">
    <property type="protein sequence ID" value="CAG6693788.1"/>
    <property type="molecule type" value="Transcribed_RNA"/>
</dbReference>
<sequence>MLPVWSTTQEKPIATTNVISDTCILFYILITPGPLCEKMAGANKESFCWFMLFFIFLFLILLHLSNGSSYKGVYRKPLIRILIMRHLTPHTSSLVERLSD</sequence>
<feature type="transmembrane region" description="Helical" evidence="1">
    <location>
        <begin position="12"/>
        <end position="35"/>
    </location>
</feature>
<evidence type="ECO:0000313" key="2">
    <source>
        <dbReference type="EMBL" id="CAG6693789.1"/>
    </source>
</evidence>
<dbReference type="AlphaFoldDB" id="A0A8D8TTQ5"/>
<protein>
    <submittedName>
        <fullName evidence="2">Uncharacterized protein</fullName>
    </submittedName>
</protein>
<dbReference type="EMBL" id="HBUF01314361">
    <property type="protein sequence ID" value="CAG6693789.1"/>
    <property type="molecule type" value="Transcribed_RNA"/>
</dbReference>
<proteinExistence type="predicted"/>
<reference evidence="2" key="1">
    <citation type="submission" date="2021-05" db="EMBL/GenBank/DDBJ databases">
        <authorList>
            <person name="Alioto T."/>
            <person name="Alioto T."/>
            <person name="Gomez Garrido J."/>
        </authorList>
    </citation>
    <scope>NUCLEOTIDE SEQUENCE</scope>
</reference>
<feature type="transmembrane region" description="Helical" evidence="1">
    <location>
        <begin position="47"/>
        <end position="65"/>
    </location>
</feature>
<keyword evidence="1" id="KW-0812">Transmembrane</keyword>
<keyword evidence="1" id="KW-0472">Membrane</keyword>
<keyword evidence="1" id="KW-1133">Transmembrane helix</keyword>
<organism evidence="2">
    <name type="scientific">Cacopsylla melanoneura</name>
    <dbReference type="NCBI Taxonomy" id="428564"/>
    <lineage>
        <taxon>Eukaryota</taxon>
        <taxon>Metazoa</taxon>
        <taxon>Ecdysozoa</taxon>
        <taxon>Arthropoda</taxon>
        <taxon>Hexapoda</taxon>
        <taxon>Insecta</taxon>
        <taxon>Pterygota</taxon>
        <taxon>Neoptera</taxon>
        <taxon>Paraneoptera</taxon>
        <taxon>Hemiptera</taxon>
        <taxon>Sternorrhyncha</taxon>
        <taxon>Psylloidea</taxon>
        <taxon>Psyllidae</taxon>
        <taxon>Psyllinae</taxon>
        <taxon>Cacopsylla</taxon>
    </lineage>
</organism>
<evidence type="ECO:0000256" key="1">
    <source>
        <dbReference type="SAM" id="Phobius"/>
    </source>
</evidence>
<name>A0A8D8TTQ5_9HEMI</name>
<accession>A0A8D8TTQ5</accession>